<organism evidence="1">
    <name type="scientific">uncultured Thermomicrobiales bacterium</name>
    <dbReference type="NCBI Taxonomy" id="1645740"/>
    <lineage>
        <taxon>Bacteria</taxon>
        <taxon>Pseudomonadati</taxon>
        <taxon>Thermomicrobiota</taxon>
        <taxon>Thermomicrobia</taxon>
        <taxon>Thermomicrobiales</taxon>
        <taxon>environmental samples</taxon>
    </lineage>
</organism>
<evidence type="ECO:0000313" key="1">
    <source>
        <dbReference type="EMBL" id="CAA9553387.1"/>
    </source>
</evidence>
<dbReference type="AlphaFoldDB" id="A0A6J4UKG3"/>
<sequence>MQAQFAGQVVNRRKPYGTDLRRVLLDNYLLRIDAGYRRAMFNRAEARQALHGSGAFVGAVRETGRLVP</sequence>
<protein>
    <submittedName>
        <fullName evidence="1">Uncharacterized protein</fullName>
    </submittedName>
</protein>
<dbReference type="EMBL" id="CADCWL010000041">
    <property type="protein sequence ID" value="CAA9553387.1"/>
    <property type="molecule type" value="Genomic_DNA"/>
</dbReference>
<reference evidence="1" key="1">
    <citation type="submission" date="2020-02" db="EMBL/GenBank/DDBJ databases">
        <authorList>
            <person name="Meier V. D."/>
        </authorList>
    </citation>
    <scope>NUCLEOTIDE SEQUENCE</scope>
    <source>
        <strain evidence="1">AVDCRST_MAG19</strain>
    </source>
</reference>
<gene>
    <name evidence="1" type="ORF">AVDCRST_MAG19-1010</name>
</gene>
<accession>A0A6J4UKG3</accession>
<proteinExistence type="predicted"/>
<name>A0A6J4UKG3_9BACT</name>